<comment type="function">
    <text evidence="18">RING-type zinc finger-containing E3 ubiquitin ligase that assembles with melanoma antigen protein (MAGE) to catalyze the direct transfer of ubiquitin from E2 ubiquitin-conjugating enzyme to a specific substrate. Involved in maintenance of genome integrity, DNA damage response and DNA repair.</text>
</comment>
<evidence type="ECO:0000256" key="6">
    <source>
        <dbReference type="ARBA" id="ARBA00019422"/>
    </source>
</evidence>
<evidence type="ECO:0000259" key="20">
    <source>
        <dbReference type="PROSITE" id="PS50089"/>
    </source>
</evidence>
<evidence type="ECO:0000256" key="10">
    <source>
        <dbReference type="ARBA" id="ARBA00022771"/>
    </source>
</evidence>
<dbReference type="Gene3D" id="3.90.1150.220">
    <property type="match status" value="1"/>
</dbReference>
<dbReference type="InterPro" id="IPR013083">
    <property type="entry name" value="Znf_RING/FYVE/PHD"/>
</dbReference>
<comment type="subunit">
    <text evidence="18">Component of the Smc5-Smc6 complex.</text>
</comment>
<dbReference type="Gene3D" id="3.30.40.10">
    <property type="entry name" value="Zinc/RING finger domain, C3HC4 (zinc finger)"/>
    <property type="match status" value="1"/>
</dbReference>
<dbReference type="Pfam" id="PF08746">
    <property type="entry name" value="zf-RING-like"/>
    <property type="match status" value="1"/>
</dbReference>
<evidence type="ECO:0000256" key="15">
    <source>
        <dbReference type="ARBA" id="ARBA00023204"/>
    </source>
</evidence>
<dbReference type="PANTHER" id="PTHR20973">
    <property type="entry name" value="NON-SMC ELEMENT 1-RELATED"/>
    <property type="match status" value="1"/>
</dbReference>
<proteinExistence type="inferred from homology"/>
<dbReference type="InterPro" id="IPR001841">
    <property type="entry name" value="Znf_RING"/>
</dbReference>
<dbReference type="InterPro" id="IPR011513">
    <property type="entry name" value="Nse1"/>
</dbReference>
<keyword evidence="21" id="KW-1185">Reference proteome</keyword>
<evidence type="ECO:0000313" key="22">
    <source>
        <dbReference type="RefSeq" id="XP_072839007.1"/>
    </source>
</evidence>
<evidence type="ECO:0000256" key="4">
    <source>
        <dbReference type="ARBA" id="ARBA00010258"/>
    </source>
</evidence>
<reference evidence="22" key="1">
    <citation type="submission" date="2025-08" db="UniProtKB">
        <authorList>
            <consortium name="RefSeq"/>
        </authorList>
    </citation>
    <scope>IDENTIFICATION</scope>
</reference>
<organism evidence="21 22">
    <name type="scientific">Pogona vitticeps</name>
    <name type="common">central bearded dragon</name>
    <dbReference type="NCBI Taxonomy" id="103695"/>
    <lineage>
        <taxon>Eukaryota</taxon>
        <taxon>Metazoa</taxon>
        <taxon>Chordata</taxon>
        <taxon>Craniata</taxon>
        <taxon>Vertebrata</taxon>
        <taxon>Euteleostomi</taxon>
        <taxon>Lepidosauria</taxon>
        <taxon>Squamata</taxon>
        <taxon>Bifurcata</taxon>
        <taxon>Unidentata</taxon>
        <taxon>Episquamata</taxon>
        <taxon>Toxicofera</taxon>
        <taxon>Iguania</taxon>
        <taxon>Acrodonta</taxon>
        <taxon>Agamidae</taxon>
        <taxon>Amphibolurinae</taxon>
        <taxon>Pogona</taxon>
    </lineage>
</organism>
<keyword evidence="13" id="KW-0779">Telomere</keyword>
<evidence type="ECO:0000256" key="9">
    <source>
        <dbReference type="ARBA" id="ARBA00022763"/>
    </source>
</evidence>
<keyword evidence="9 18" id="KW-0227">DNA damage</keyword>
<dbReference type="EC" id="2.3.2.27" evidence="5 18"/>
<keyword evidence="15 18" id="KW-0234">DNA repair</keyword>
<evidence type="ECO:0000256" key="8">
    <source>
        <dbReference type="ARBA" id="ARBA00022723"/>
    </source>
</evidence>
<keyword evidence="7 18" id="KW-0808">Transferase</keyword>
<evidence type="ECO:0000256" key="13">
    <source>
        <dbReference type="ARBA" id="ARBA00022895"/>
    </source>
</evidence>
<keyword evidence="11 18" id="KW-0833">Ubl conjugation pathway</keyword>
<feature type="region of interest" description="Disordered" evidence="19">
    <location>
        <begin position="238"/>
        <end position="260"/>
    </location>
</feature>
<keyword evidence="10 17" id="KW-0863">Zinc-finger</keyword>
<dbReference type="PROSITE" id="PS50089">
    <property type="entry name" value="ZF_RING_2"/>
    <property type="match status" value="1"/>
</dbReference>
<evidence type="ECO:0000256" key="19">
    <source>
        <dbReference type="SAM" id="MobiDB-lite"/>
    </source>
</evidence>
<dbReference type="InterPro" id="IPR014857">
    <property type="entry name" value="Nse1_RING_C4HC3-type"/>
</dbReference>
<dbReference type="SUPFAM" id="SSF57850">
    <property type="entry name" value="RING/U-box"/>
    <property type="match status" value="1"/>
</dbReference>
<evidence type="ECO:0000256" key="14">
    <source>
        <dbReference type="ARBA" id="ARBA00023172"/>
    </source>
</evidence>
<evidence type="ECO:0000256" key="5">
    <source>
        <dbReference type="ARBA" id="ARBA00012483"/>
    </source>
</evidence>
<protein>
    <recommendedName>
        <fullName evidence="6 18">Non-structural maintenance of chromosomes element 1 homolog</fullName>
        <ecNumber evidence="5 18">2.3.2.27</ecNumber>
    </recommendedName>
</protein>
<evidence type="ECO:0000256" key="12">
    <source>
        <dbReference type="ARBA" id="ARBA00022833"/>
    </source>
</evidence>
<evidence type="ECO:0000256" key="2">
    <source>
        <dbReference type="ARBA" id="ARBA00004123"/>
    </source>
</evidence>
<dbReference type="RefSeq" id="XP_072839007.1">
    <property type="nucleotide sequence ID" value="XM_072982906.1"/>
</dbReference>
<name>A0ABM5F0S7_9SAUR</name>
<evidence type="ECO:0000256" key="7">
    <source>
        <dbReference type="ARBA" id="ARBA00022679"/>
    </source>
</evidence>
<feature type="domain" description="RING-type" evidence="20">
    <location>
        <begin position="183"/>
        <end position="224"/>
    </location>
</feature>
<evidence type="ECO:0000256" key="11">
    <source>
        <dbReference type="ARBA" id="ARBA00022786"/>
    </source>
</evidence>
<dbReference type="InterPro" id="IPR036388">
    <property type="entry name" value="WH-like_DNA-bd_sf"/>
</dbReference>
<dbReference type="CDD" id="cd16493">
    <property type="entry name" value="RING-CH-C4HC3_NSE1"/>
    <property type="match status" value="1"/>
</dbReference>
<dbReference type="GeneID" id="110085035"/>
<evidence type="ECO:0000256" key="16">
    <source>
        <dbReference type="ARBA" id="ARBA00023242"/>
    </source>
</evidence>
<comment type="similarity">
    <text evidence="4 18">Belongs to the NSE1 family.</text>
</comment>
<dbReference type="Proteomes" id="UP001652642">
    <property type="component" value="Chromosome 13"/>
</dbReference>
<keyword evidence="13" id="KW-0158">Chromosome</keyword>
<keyword evidence="16 18" id="KW-0539">Nucleus</keyword>
<evidence type="ECO:0000256" key="1">
    <source>
        <dbReference type="ARBA" id="ARBA00000900"/>
    </source>
</evidence>
<keyword evidence="14 18" id="KW-0233">DNA recombination</keyword>
<comment type="subcellular location">
    <subcellularLocation>
        <location evidence="3">Chromosome</location>
        <location evidence="3">Telomere</location>
    </subcellularLocation>
    <subcellularLocation>
        <location evidence="2 18">Nucleus</location>
    </subcellularLocation>
</comment>
<gene>
    <name evidence="22" type="primary">NSMCE1</name>
</gene>
<dbReference type="PANTHER" id="PTHR20973:SF0">
    <property type="entry name" value="NON-STRUCTURAL MAINTENANCE OF CHROMOSOMES ELEMENT 1 HOMOLOG"/>
    <property type="match status" value="1"/>
</dbReference>
<dbReference type="Pfam" id="PF07574">
    <property type="entry name" value="SMC_Nse1"/>
    <property type="match status" value="1"/>
</dbReference>
<comment type="catalytic activity">
    <reaction evidence="1 18">
        <text>S-ubiquitinyl-[E2 ubiquitin-conjugating enzyme]-L-cysteine + [acceptor protein]-L-lysine = [E2 ubiquitin-conjugating enzyme]-L-cysteine + N(6)-ubiquitinyl-[acceptor protein]-L-lysine.</text>
        <dbReference type="EC" id="2.3.2.27"/>
    </reaction>
</comment>
<keyword evidence="8 18" id="KW-0479">Metal-binding</keyword>
<sequence length="260" mass="29746">MQATDAHRQFLQALLALGVAESGQAGKLHRQACERHRVHYAHDKLDDFIRVVNGQLRPLSMEIRKGLAEDSGRTYYALVNLAETEITKMASDYSENELELFKKIMDLVVLSGNGFASSTRILNMADQLKPKRMKKVEAEQVLQSLVRDKWLCEREGEYSLHIRGILELEQYILSHYPDSARKCHLCHSLSIQSQVCEDCGAALHLPCLDRYFRSQTERRCPNCKQFWPSRLPEIIVTGTDLPSGTPKESRRTPLAVPRRR</sequence>
<evidence type="ECO:0000313" key="21">
    <source>
        <dbReference type="Proteomes" id="UP001652642"/>
    </source>
</evidence>
<dbReference type="Gene3D" id="1.10.10.10">
    <property type="entry name" value="Winged helix-like DNA-binding domain superfamily/Winged helix DNA-binding domain"/>
    <property type="match status" value="1"/>
</dbReference>
<keyword evidence="12 18" id="KW-0862">Zinc</keyword>
<accession>A0ABM5F0S7</accession>
<evidence type="ECO:0000256" key="18">
    <source>
        <dbReference type="RuleBase" id="RU368018"/>
    </source>
</evidence>
<evidence type="ECO:0000256" key="3">
    <source>
        <dbReference type="ARBA" id="ARBA00004574"/>
    </source>
</evidence>
<evidence type="ECO:0000256" key="17">
    <source>
        <dbReference type="PROSITE-ProRule" id="PRU00175"/>
    </source>
</evidence>